<name>I4CEI9_DESTA</name>
<protein>
    <recommendedName>
        <fullName evidence="1">Thioredoxin-like fold domain-containing protein</fullName>
    </recommendedName>
</protein>
<feature type="domain" description="Thioredoxin-like fold" evidence="1">
    <location>
        <begin position="86"/>
        <end position="160"/>
    </location>
</feature>
<dbReference type="eggNOG" id="COG0526">
    <property type="taxonomic scope" value="Bacteria"/>
</dbReference>
<accession>I4CEI9</accession>
<dbReference type="EMBL" id="CP003360">
    <property type="protein sequence ID" value="AFM27980.1"/>
    <property type="molecule type" value="Genomic_DNA"/>
</dbReference>
<reference evidence="3" key="1">
    <citation type="submission" date="2012-06" db="EMBL/GenBank/DDBJ databases">
        <title>Complete sequence of chromosome of Desulfomonile tiedjei DSM 6799.</title>
        <authorList>
            <person name="Lucas S."/>
            <person name="Copeland A."/>
            <person name="Lapidus A."/>
            <person name="Glavina del Rio T."/>
            <person name="Dalin E."/>
            <person name="Tice H."/>
            <person name="Bruce D."/>
            <person name="Goodwin L."/>
            <person name="Pitluck S."/>
            <person name="Peters L."/>
            <person name="Ovchinnikova G."/>
            <person name="Zeytun A."/>
            <person name="Lu M."/>
            <person name="Kyrpides N."/>
            <person name="Mavromatis K."/>
            <person name="Ivanova N."/>
            <person name="Brettin T."/>
            <person name="Detter J.C."/>
            <person name="Han C."/>
            <person name="Larimer F."/>
            <person name="Land M."/>
            <person name="Hauser L."/>
            <person name="Markowitz V."/>
            <person name="Cheng J.-F."/>
            <person name="Hugenholtz P."/>
            <person name="Woyke T."/>
            <person name="Wu D."/>
            <person name="Spring S."/>
            <person name="Schroeder M."/>
            <person name="Brambilla E."/>
            <person name="Klenk H.-P."/>
            <person name="Eisen J.A."/>
        </authorList>
    </citation>
    <scope>NUCLEOTIDE SEQUENCE [LARGE SCALE GENOMIC DNA]</scope>
    <source>
        <strain evidence="3">ATCC 49306 / DSM 6799 / DCB-1</strain>
    </source>
</reference>
<dbReference type="Proteomes" id="UP000006055">
    <property type="component" value="Chromosome"/>
</dbReference>
<dbReference type="KEGG" id="dti:Desti_5392"/>
<dbReference type="Gene3D" id="3.40.30.10">
    <property type="entry name" value="Glutaredoxin"/>
    <property type="match status" value="1"/>
</dbReference>
<evidence type="ECO:0000259" key="1">
    <source>
        <dbReference type="Pfam" id="PF13192"/>
    </source>
</evidence>
<dbReference type="SUPFAM" id="SSF52833">
    <property type="entry name" value="Thioredoxin-like"/>
    <property type="match status" value="1"/>
</dbReference>
<evidence type="ECO:0000313" key="2">
    <source>
        <dbReference type="EMBL" id="AFM27980.1"/>
    </source>
</evidence>
<keyword evidence="3" id="KW-1185">Reference proteome</keyword>
<dbReference type="STRING" id="706587.Desti_5392"/>
<dbReference type="InterPro" id="IPR036249">
    <property type="entry name" value="Thioredoxin-like_sf"/>
</dbReference>
<dbReference type="HOGENOM" id="CLU_1537599_0_0_7"/>
<sequence length="165" mass="18674">MADDGRQIWIGEDKIHIRGLDKAIEEIARTHSGSTDREIQDALLERLSEKNYMASCAIKEYGEAFLREFKRFLGQPCTETSRTSLRIEVLGPGCSQCNRLEQIVKQVLDEMALPASLEHIADMKEMAKYGLVRTPALVINEKVVAMGSVPPVKKIREWLTQSKRT</sequence>
<dbReference type="RefSeq" id="WP_014813079.1">
    <property type="nucleotide sequence ID" value="NC_018025.1"/>
</dbReference>
<dbReference type="AlphaFoldDB" id="I4CEI9"/>
<organism evidence="2 3">
    <name type="scientific">Desulfomonile tiedjei (strain ATCC 49306 / DSM 6799 / DCB-1)</name>
    <dbReference type="NCBI Taxonomy" id="706587"/>
    <lineage>
        <taxon>Bacteria</taxon>
        <taxon>Pseudomonadati</taxon>
        <taxon>Thermodesulfobacteriota</taxon>
        <taxon>Desulfomonilia</taxon>
        <taxon>Desulfomonilales</taxon>
        <taxon>Desulfomonilaceae</taxon>
        <taxon>Desulfomonile</taxon>
    </lineage>
</organism>
<gene>
    <name evidence="2" type="ordered locus">Desti_5392</name>
</gene>
<dbReference type="InterPro" id="IPR005243">
    <property type="entry name" value="THIRX-like_proc"/>
</dbReference>
<dbReference type="Pfam" id="PF13192">
    <property type="entry name" value="Thioredoxin_3"/>
    <property type="match status" value="1"/>
</dbReference>
<dbReference type="PANTHER" id="PTHR36450">
    <property type="entry name" value="THIOREDOXIN"/>
    <property type="match status" value="1"/>
</dbReference>
<dbReference type="InterPro" id="IPR012336">
    <property type="entry name" value="Thioredoxin-like_fold"/>
</dbReference>
<proteinExistence type="predicted"/>
<evidence type="ECO:0000313" key="3">
    <source>
        <dbReference type="Proteomes" id="UP000006055"/>
    </source>
</evidence>
<dbReference type="NCBIfam" id="TIGR00412">
    <property type="entry name" value="redox_disulf_2"/>
    <property type="match status" value="1"/>
</dbReference>
<dbReference type="PANTHER" id="PTHR36450:SF1">
    <property type="entry name" value="THIOREDOXIN"/>
    <property type="match status" value="1"/>
</dbReference>